<dbReference type="InterPro" id="IPR036249">
    <property type="entry name" value="Thioredoxin-like_sf"/>
</dbReference>
<dbReference type="Pfam" id="PF00578">
    <property type="entry name" value="AhpC-TSA"/>
    <property type="match status" value="1"/>
</dbReference>
<organism evidence="6 7">
    <name type="scientific">Chitinophaga terrae</name>
    <name type="common">ex Kim and Jung 2007</name>
    <dbReference type="NCBI Taxonomy" id="408074"/>
    <lineage>
        <taxon>Bacteria</taxon>
        <taxon>Pseudomonadati</taxon>
        <taxon>Bacteroidota</taxon>
        <taxon>Chitinophagia</taxon>
        <taxon>Chitinophagales</taxon>
        <taxon>Chitinophagaceae</taxon>
        <taxon>Chitinophaga</taxon>
    </lineage>
</organism>
<accession>A0A1H3YQA5</accession>
<dbReference type="STRING" id="408074.SAMN05660909_00907"/>
<dbReference type="SUPFAM" id="SSF52833">
    <property type="entry name" value="Thioredoxin-like"/>
    <property type="match status" value="1"/>
</dbReference>
<keyword evidence="2" id="KW-0201">Cytochrome c-type biogenesis</keyword>
<dbReference type="CDD" id="cd02966">
    <property type="entry name" value="TlpA_like_family"/>
    <property type="match status" value="1"/>
</dbReference>
<sequence length="324" mass="36014">MKQRLKIIILLLLPFCSFAEEGFVISGKVTGIISGSVSIVPRSGDDLRNLPEKVRIVDGVFTFTGKIDHPQPVQLKISTKTLNIFLENTRYTVDCSFESLSGSQIKGSKANDEFQEFMASGQSNLDYLRAHPSSPLAPWMASMASFKKESILEAYSLLTEEGKKSVEGRELKRQIDIYEKTAAGKPMLDFKMNDPAGKPLSVKDLAGKIVVLDFWASWCAPCIGFIPKLREHYANYSNKGVAFVSVSVDENKEKWKEAMSFHPMEWKQVVAAGGFSDTEGVKPLFNIKGIPYLIIVDRHGNIAASLDGYHKEELGKVLEDLVNK</sequence>
<proteinExistence type="predicted"/>
<dbReference type="PANTHER" id="PTHR42852">
    <property type="entry name" value="THIOL:DISULFIDE INTERCHANGE PROTEIN DSBE"/>
    <property type="match status" value="1"/>
</dbReference>
<comment type="subcellular location">
    <subcellularLocation>
        <location evidence="1">Cell envelope</location>
    </subcellularLocation>
</comment>
<reference evidence="7" key="1">
    <citation type="submission" date="2016-10" db="EMBL/GenBank/DDBJ databases">
        <authorList>
            <person name="Varghese N."/>
            <person name="Submissions S."/>
        </authorList>
    </citation>
    <scope>NUCLEOTIDE SEQUENCE [LARGE SCALE GENOMIC DNA]</scope>
    <source>
        <strain evidence="7">DSM 23920</strain>
    </source>
</reference>
<evidence type="ECO:0000256" key="4">
    <source>
        <dbReference type="ARBA" id="ARBA00023284"/>
    </source>
</evidence>
<dbReference type="Proteomes" id="UP000199656">
    <property type="component" value="Unassembled WGS sequence"/>
</dbReference>
<evidence type="ECO:0000313" key="6">
    <source>
        <dbReference type="EMBL" id="SEA13715.1"/>
    </source>
</evidence>
<keyword evidence="6" id="KW-0413">Isomerase</keyword>
<dbReference type="OrthoDB" id="1098640at2"/>
<evidence type="ECO:0000256" key="1">
    <source>
        <dbReference type="ARBA" id="ARBA00004196"/>
    </source>
</evidence>
<dbReference type="GO" id="GO:0016853">
    <property type="term" value="F:isomerase activity"/>
    <property type="evidence" value="ECO:0007669"/>
    <property type="project" value="UniProtKB-KW"/>
</dbReference>
<dbReference type="InterPro" id="IPR000866">
    <property type="entry name" value="AhpC/TSA"/>
</dbReference>
<dbReference type="GO" id="GO:0017004">
    <property type="term" value="P:cytochrome complex assembly"/>
    <property type="evidence" value="ECO:0007669"/>
    <property type="project" value="UniProtKB-KW"/>
</dbReference>
<dbReference type="Pfam" id="PF14289">
    <property type="entry name" value="DUF4369"/>
    <property type="match status" value="1"/>
</dbReference>
<protein>
    <submittedName>
        <fullName evidence="6">Thiol-disulfide isomerase or thioredoxin</fullName>
    </submittedName>
</protein>
<dbReference type="InterPro" id="IPR050553">
    <property type="entry name" value="Thioredoxin_ResA/DsbE_sf"/>
</dbReference>
<dbReference type="AlphaFoldDB" id="A0A1H3YQA5"/>
<evidence type="ECO:0000256" key="2">
    <source>
        <dbReference type="ARBA" id="ARBA00022748"/>
    </source>
</evidence>
<evidence type="ECO:0000313" key="7">
    <source>
        <dbReference type="Proteomes" id="UP000199656"/>
    </source>
</evidence>
<keyword evidence="4" id="KW-0676">Redox-active center</keyword>
<dbReference type="InterPro" id="IPR013766">
    <property type="entry name" value="Thioredoxin_domain"/>
</dbReference>
<dbReference type="InterPro" id="IPR025380">
    <property type="entry name" value="DUF4369"/>
</dbReference>
<keyword evidence="3" id="KW-1015">Disulfide bond</keyword>
<evidence type="ECO:0000259" key="5">
    <source>
        <dbReference type="PROSITE" id="PS51352"/>
    </source>
</evidence>
<dbReference type="EMBL" id="FNRL01000003">
    <property type="protein sequence ID" value="SEA13715.1"/>
    <property type="molecule type" value="Genomic_DNA"/>
</dbReference>
<dbReference type="RefSeq" id="WP_089759126.1">
    <property type="nucleotide sequence ID" value="NZ_BKAT01000002.1"/>
</dbReference>
<evidence type="ECO:0000256" key="3">
    <source>
        <dbReference type="ARBA" id="ARBA00023157"/>
    </source>
</evidence>
<dbReference type="GO" id="GO:0030313">
    <property type="term" value="C:cell envelope"/>
    <property type="evidence" value="ECO:0007669"/>
    <property type="project" value="UniProtKB-SubCell"/>
</dbReference>
<feature type="domain" description="Thioredoxin" evidence="5">
    <location>
        <begin position="181"/>
        <end position="323"/>
    </location>
</feature>
<dbReference type="PANTHER" id="PTHR42852:SF6">
    <property type="entry name" value="THIOL:DISULFIDE INTERCHANGE PROTEIN DSBE"/>
    <property type="match status" value="1"/>
</dbReference>
<gene>
    <name evidence="6" type="ORF">SAMN05660909_00907</name>
</gene>
<dbReference type="PROSITE" id="PS51352">
    <property type="entry name" value="THIOREDOXIN_2"/>
    <property type="match status" value="1"/>
</dbReference>
<keyword evidence="7" id="KW-1185">Reference proteome</keyword>
<dbReference type="Gene3D" id="3.40.30.10">
    <property type="entry name" value="Glutaredoxin"/>
    <property type="match status" value="1"/>
</dbReference>
<name>A0A1H3YQA5_9BACT</name>